<evidence type="ECO:0000256" key="1">
    <source>
        <dbReference type="ARBA" id="ARBA00004370"/>
    </source>
</evidence>
<comment type="caution">
    <text evidence="7">The sequence shown here is derived from an EMBL/GenBank/DDBJ whole genome shotgun (WGS) entry which is preliminary data.</text>
</comment>
<dbReference type="Pfam" id="PF06726">
    <property type="entry name" value="BC10"/>
    <property type="match status" value="1"/>
</dbReference>
<reference evidence="7 8" key="1">
    <citation type="submission" date="2022-09" db="EMBL/GenBank/DDBJ databases">
        <authorList>
            <person name="Palmer J.M."/>
        </authorList>
    </citation>
    <scope>NUCLEOTIDE SEQUENCE [LARGE SCALE GENOMIC DNA]</scope>
    <source>
        <strain evidence="7 8">DSM 7382</strain>
    </source>
</reference>
<dbReference type="Proteomes" id="UP001385951">
    <property type="component" value="Unassembled WGS sequence"/>
</dbReference>
<dbReference type="InterPro" id="IPR009598">
    <property type="entry name" value="BCALP"/>
</dbReference>
<dbReference type="SMART" id="SM01396">
    <property type="entry name" value="BC10"/>
    <property type="match status" value="1"/>
</dbReference>
<keyword evidence="3 6" id="KW-1133">Transmembrane helix</keyword>
<keyword evidence="8" id="KW-1185">Reference proteome</keyword>
<dbReference type="PANTHER" id="PTHR13259:SF1">
    <property type="entry name" value="BLADDER CANCER-ASSOCIATED PROTEIN"/>
    <property type="match status" value="1"/>
</dbReference>
<evidence type="ECO:0000256" key="2">
    <source>
        <dbReference type="ARBA" id="ARBA00022692"/>
    </source>
</evidence>
<evidence type="ECO:0000256" key="3">
    <source>
        <dbReference type="ARBA" id="ARBA00022989"/>
    </source>
</evidence>
<dbReference type="AlphaFoldDB" id="A0AAW0GLW3"/>
<evidence type="ECO:0000313" key="8">
    <source>
        <dbReference type="Proteomes" id="UP001385951"/>
    </source>
</evidence>
<keyword evidence="4 6" id="KW-0472">Membrane</keyword>
<feature type="region of interest" description="Disordered" evidence="5">
    <location>
        <begin position="191"/>
        <end position="224"/>
    </location>
</feature>
<dbReference type="GO" id="GO:0016020">
    <property type="term" value="C:membrane"/>
    <property type="evidence" value="ECO:0007669"/>
    <property type="project" value="UniProtKB-SubCell"/>
</dbReference>
<proteinExistence type="predicted"/>
<evidence type="ECO:0000313" key="7">
    <source>
        <dbReference type="EMBL" id="KAK7694215.1"/>
    </source>
</evidence>
<gene>
    <name evidence="7" type="ORF">QCA50_001395</name>
</gene>
<comment type="subcellular location">
    <subcellularLocation>
        <location evidence="1">Membrane</location>
    </subcellularLocation>
</comment>
<dbReference type="EMBL" id="JASBNA010000002">
    <property type="protein sequence ID" value="KAK7694215.1"/>
    <property type="molecule type" value="Genomic_DNA"/>
</dbReference>
<accession>A0AAW0GLW3</accession>
<name>A0AAW0GLW3_9APHY</name>
<sequence>MFRCTRWYLPLVLLPLPIAPPYFLVLFILSTTLHARPCFYCVVLLTALFLSSCYWPPVSIETSLSTPWAGNITTFADALLSLMPELSPEKLPSDIPIVDHCWCDISSGQLFEPFNITRWELESVRRLRHTLRAEMKEEIARNQSNLLSDDVHLDSNFSTLAPLQNDSSPAENSSLPWRISWGNVWPFSRNSTKPSESIPPSPSPTLESSPPAPDPEMPKMSITNSTKPWSIFRREYSLHPLGFDMVLDFSWSRRGAEAER</sequence>
<keyword evidence="2 6" id="KW-0812">Transmembrane</keyword>
<feature type="transmembrane region" description="Helical" evidence="6">
    <location>
        <begin position="6"/>
        <end position="29"/>
    </location>
</feature>
<organism evidence="7 8">
    <name type="scientific">Cerrena zonata</name>
    <dbReference type="NCBI Taxonomy" id="2478898"/>
    <lineage>
        <taxon>Eukaryota</taxon>
        <taxon>Fungi</taxon>
        <taxon>Dikarya</taxon>
        <taxon>Basidiomycota</taxon>
        <taxon>Agaricomycotina</taxon>
        <taxon>Agaricomycetes</taxon>
        <taxon>Polyporales</taxon>
        <taxon>Cerrenaceae</taxon>
        <taxon>Cerrena</taxon>
    </lineage>
</organism>
<dbReference type="PANTHER" id="PTHR13259">
    <property type="entry name" value="BLADDER CANCER 10 KD PROTEIN HOMOLOG"/>
    <property type="match status" value="1"/>
</dbReference>
<evidence type="ECO:0000256" key="5">
    <source>
        <dbReference type="SAM" id="MobiDB-lite"/>
    </source>
</evidence>
<evidence type="ECO:0000256" key="4">
    <source>
        <dbReference type="ARBA" id="ARBA00023136"/>
    </source>
</evidence>
<protein>
    <submittedName>
        <fullName evidence="7">Uncharacterized protein</fullName>
    </submittedName>
</protein>
<evidence type="ECO:0000256" key="6">
    <source>
        <dbReference type="SAM" id="Phobius"/>
    </source>
</evidence>